<organism evidence="1 2">
    <name type="scientific">Palleniella muris</name>
    <dbReference type="NCBI Taxonomy" id="3038145"/>
    <lineage>
        <taxon>Bacteria</taxon>
        <taxon>Pseudomonadati</taxon>
        <taxon>Bacteroidota</taxon>
        <taxon>Bacteroidia</taxon>
        <taxon>Bacteroidales</taxon>
        <taxon>Prevotellaceae</taxon>
        <taxon>Palleniella</taxon>
    </lineage>
</organism>
<comment type="caution">
    <text evidence="1">The sequence shown here is derived from an EMBL/GenBank/DDBJ whole genome shotgun (WGS) entry which is preliminary data.</text>
</comment>
<gene>
    <name evidence="1" type="primary">lgt</name>
    <name evidence="1" type="ORF">E5358_04265</name>
</gene>
<evidence type="ECO:0000313" key="1">
    <source>
        <dbReference type="EMBL" id="TGX83165.1"/>
    </source>
</evidence>
<evidence type="ECO:0000313" key="2">
    <source>
        <dbReference type="Proteomes" id="UP000308886"/>
    </source>
</evidence>
<name>A0AC61QS97_9BACT</name>
<dbReference type="EMBL" id="SRZC01000005">
    <property type="protein sequence ID" value="TGX83165.1"/>
    <property type="molecule type" value="Genomic_DNA"/>
</dbReference>
<reference evidence="1" key="1">
    <citation type="submission" date="2019-04" db="EMBL/GenBank/DDBJ databases">
        <title>Microbes associate with the intestines of laboratory mice.</title>
        <authorList>
            <person name="Navarre W."/>
            <person name="Wong E."/>
            <person name="Huang K."/>
            <person name="Tropini C."/>
            <person name="Ng K."/>
            <person name="Yu B."/>
        </authorList>
    </citation>
    <scope>NUCLEOTIDE SEQUENCE</scope>
    <source>
        <strain evidence="1">NM73_A23</strain>
    </source>
</reference>
<keyword evidence="2" id="KW-1185">Reference proteome</keyword>
<accession>A0AC61QS97</accession>
<protein>
    <submittedName>
        <fullName evidence="1">Prolipoprotein diacylglyceryl transferase</fullName>
    </submittedName>
</protein>
<proteinExistence type="predicted"/>
<keyword evidence="1" id="KW-0808">Transferase</keyword>
<dbReference type="Proteomes" id="UP000308886">
    <property type="component" value="Unassembled WGS sequence"/>
</dbReference>
<sequence>MNLFINWNPDLVALHLGPLSFRWYSICWLIGLLGAYLCVRRLYIQQKYGEEKFEPLFLYCFCGIIIGARLGHCIFYQPDYFLASAKGVFEMFIPVRLFGDGIIDSFSTGQWKFTGYEGLASHGGSIGVLLAIWMYCRHMGMKLFSVFDMVAIATPITATFIRLGNLMNSEIIGKPTDLPWAFVFERVDMLPRHPGQLYEALFYAFTFLILWTIYSRNDRLAITAKKEGRKHFIGSGLYFGILLFAIFTFRFFIEYTKEEQVDFENGMLFNMGQLLSVPFILVGAFFILRGLRKQQQPHTV</sequence>